<protein>
    <submittedName>
        <fullName evidence="2">Uncharacterized protein</fullName>
    </submittedName>
</protein>
<evidence type="ECO:0000313" key="3">
    <source>
        <dbReference type="Proteomes" id="UP000751190"/>
    </source>
</evidence>
<evidence type="ECO:0000313" key="2">
    <source>
        <dbReference type="EMBL" id="KAG8468680.1"/>
    </source>
</evidence>
<accession>A0A8J6CG44</accession>
<evidence type="ECO:0000256" key="1">
    <source>
        <dbReference type="SAM" id="SignalP"/>
    </source>
</evidence>
<gene>
    <name evidence="2" type="ORF">KFE25_013763</name>
</gene>
<proteinExistence type="predicted"/>
<dbReference type="OrthoDB" id="4644at2759"/>
<name>A0A8J6CG44_DIALT</name>
<dbReference type="AlphaFoldDB" id="A0A8J6CG44"/>
<keyword evidence="3" id="KW-1185">Reference proteome</keyword>
<dbReference type="Proteomes" id="UP000751190">
    <property type="component" value="Unassembled WGS sequence"/>
</dbReference>
<dbReference type="EMBL" id="JAGTXO010000004">
    <property type="protein sequence ID" value="KAG8468680.1"/>
    <property type="molecule type" value="Genomic_DNA"/>
</dbReference>
<dbReference type="Gene3D" id="3.40.50.450">
    <property type="match status" value="1"/>
</dbReference>
<sequence>MLPGPRCALLACLLLLRCNAMHGPARHDASLHAAPRGVRASAMRAPLITLSASSPEARGKRAAFPAGLPSCSELGAAAESLDAASPAMSTGEYANDGQLPRRYDPAAAGTATMQPQERDQSIEEILKQLESIQQERALRARAAHAPAAPAAAARDTRASDRAAVAASRELPGNPKKIAILGTRHCTFLHQQIVELLSYALVLSGNHVFTSGAIGTHTAVIRGALRAENQRLLTVILPQTIDRQPEETRTLLALVEQVHSLGHNELPLSQASRLCNSELLAKAEQLIVFAFHDSHTLKEAVEEGKQRGMLVTVLWLD</sequence>
<organism evidence="2 3">
    <name type="scientific">Diacronema lutheri</name>
    <name type="common">Unicellular marine alga</name>
    <name type="synonym">Monochrysis lutheri</name>
    <dbReference type="NCBI Taxonomy" id="2081491"/>
    <lineage>
        <taxon>Eukaryota</taxon>
        <taxon>Haptista</taxon>
        <taxon>Haptophyta</taxon>
        <taxon>Pavlovophyceae</taxon>
        <taxon>Pavlovales</taxon>
        <taxon>Pavlovaceae</taxon>
        <taxon>Diacronema</taxon>
    </lineage>
</organism>
<dbReference type="SUPFAM" id="SSF102405">
    <property type="entry name" value="MCP/YpsA-like"/>
    <property type="match status" value="1"/>
</dbReference>
<comment type="caution">
    <text evidence="2">The sequence shown here is derived from an EMBL/GenBank/DDBJ whole genome shotgun (WGS) entry which is preliminary data.</text>
</comment>
<feature type="chain" id="PRO_5035152440" evidence="1">
    <location>
        <begin position="21"/>
        <end position="316"/>
    </location>
</feature>
<reference evidence="2" key="1">
    <citation type="submission" date="2021-05" db="EMBL/GenBank/DDBJ databases">
        <title>The genome of the haptophyte Pavlova lutheri (Diacronema luteri, Pavlovales) - a model for lipid biosynthesis in eukaryotic algae.</title>
        <authorList>
            <person name="Hulatt C.J."/>
            <person name="Posewitz M.C."/>
        </authorList>
    </citation>
    <scope>NUCLEOTIDE SEQUENCE</scope>
    <source>
        <strain evidence="2">NIVA-4/92</strain>
    </source>
</reference>
<keyword evidence="1" id="KW-0732">Signal</keyword>
<feature type="signal peptide" evidence="1">
    <location>
        <begin position="1"/>
        <end position="20"/>
    </location>
</feature>